<organism evidence="2 3">
    <name type="scientific">Thiothrix lacustris</name>
    <dbReference type="NCBI Taxonomy" id="525917"/>
    <lineage>
        <taxon>Bacteria</taxon>
        <taxon>Pseudomonadati</taxon>
        <taxon>Pseudomonadota</taxon>
        <taxon>Gammaproteobacteria</taxon>
        <taxon>Thiotrichales</taxon>
        <taxon>Thiotrichaceae</taxon>
        <taxon>Thiothrix</taxon>
    </lineage>
</organism>
<dbReference type="EMBL" id="MTEJ01000214">
    <property type="protein sequence ID" value="OQX07281.1"/>
    <property type="molecule type" value="Genomic_DNA"/>
</dbReference>
<evidence type="ECO:0000256" key="1">
    <source>
        <dbReference type="SAM" id="SignalP"/>
    </source>
</evidence>
<sequence>MKTLWMLAFCLGTLCACTPPAGVEQAMIRATVTGTTAQPDPVETQIRAQEQAGKLKVLAVRESFPPQFELEGSPQAIAEVQALAQPR</sequence>
<gene>
    <name evidence="2" type="ORF">BWK73_28545</name>
</gene>
<keyword evidence="1" id="KW-0732">Signal</keyword>
<dbReference type="AlphaFoldDB" id="A0A1Y1QJK8"/>
<comment type="caution">
    <text evidence="2">The sequence shown here is derived from an EMBL/GenBank/DDBJ whole genome shotgun (WGS) entry which is preliminary data.</text>
</comment>
<dbReference type="Proteomes" id="UP000192491">
    <property type="component" value="Unassembled WGS sequence"/>
</dbReference>
<accession>A0A1Y1QJK8</accession>
<feature type="signal peptide" evidence="1">
    <location>
        <begin position="1"/>
        <end position="21"/>
    </location>
</feature>
<evidence type="ECO:0000313" key="3">
    <source>
        <dbReference type="Proteomes" id="UP000192491"/>
    </source>
</evidence>
<proteinExistence type="predicted"/>
<feature type="chain" id="PRO_5013028019" evidence="1">
    <location>
        <begin position="22"/>
        <end position="87"/>
    </location>
</feature>
<reference evidence="2 3" key="1">
    <citation type="submission" date="2017-01" db="EMBL/GenBank/DDBJ databases">
        <title>Novel large sulfur bacteria in the metagenomes of groundwater-fed chemosynthetic microbial mats in the Lake Huron basin.</title>
        <authorList>
            <person name="Sharrar A.M."/>
            <person name="Flood B.E."/>
            <person name="Bailey J.V."/>
            <person name="Jones D.S."/>
            <person name="Biddanda B."/>
            <person name="Ruberg S.A."/>
            <person name="Marcus D.N."/>
            <person name="Dick G.J."/>
        </authorList>
    </citation>
    <scope>NUCLEOTIDE SEQUENCE [LARGE SCALE GENOMIC DNA]</scope>
    <source>
        <strain evidence="2">A8</strain>
    </source>
</reference>
<dbReference type="PROSITE" id="PS51257">
    <property type="entry name" value="PROKAR_LIPOPROTEIN"/>
    <property type="match status" value="1"/>
</dbReference>
<evidence type="ECO:0000313" key="2">
    <source>
        <dbReference type="EMBL" id="OQX07281.1"/>
    </source>
</evidence>
<protein>
    <submittedName>
        <fullName evidence="2">Uncharacterized protein</fullName>
    </submittedName>
</protein>
<name>A0A1Y1QJK8_9GAMM</name>